<feature type="transmembrane region" description="Helical" evidence="1">
    <location>
        <begin position="176"/>
        <end position="202"/>
    </location>
</feature>
<dbReference type="Pfam" id="PF20401">
    <property type="entry name" value="Rhomboid_2"/>
    <property type="match status" value="1"/>
</dbReference>
<comment type="caution">
    <text evidence="2">The sequence shown here is derived from an EMBL/GenBank/DDBJ whole genome shotgun (WGS) entry which is preliminary data.</text>
</comment>
<keyword evidence="1" id="KW-0472">Membrane</keyword>
<feature type="transmembrane region" description="Helical" evidence="1">
    <location>
        <begin position="144"/>
        <end position="164"/>
    </location>
</feature>
<evidence type="ECO:0000256" key="1">
    <source>
        <dbReference type="SAM" id="Phobius"/>
    </source>
</evidence>
<accession>A0A051TJW5</accession>
<organism evidence="2 3">
    <name type="scientific">Mycobacterium [tuberculosis] TKK-01-0051</name>
    <dbReference type="NCBI Taxonomy" id="1324261"/>
    <lineage>
        <taxon>Bacteria</taxon>
        <taxon>Bacillati</taxon>
        <taxon>Actinomycetota</taxon>
        <taxon>Actinomycetes</taxon>
        <taxon>Mycobacteriales</taxon>
        <taxon>Mycobacteriaceae</taxon>
        <taxon>Mycobacterium</taxon>
        <taxon>Mycobacterium avium complex (MAC)</taxon>
    </lineage>
</organism>
<reference evidence="2 3" key="1">
    <citation type="submission" date="2014-04" db="EMBL/GenBank/DDBJ databases">
        <title>The Genome Sequence of Mycobacterium tuberculosis TKK-01-0051.</title>
        <authorList>
            <consortium name="The Broad Institute Genomics Platform"/>
            <consortium name="The Broad Institute Genome Sequencing Center for Infectious Disease"/>
            <person name="Earl A.M."/>
            <person name="Cohen K."/>
            <person name="Pym A."/>
            <person name="Bishai W."/>
            <person name="Maharaj K."/>
            <person name="Desjardins C."/>
            <person name="Abeel T."/>
            <person name="Young S."/>
            <person name="Zeng Q."/>
            <person name="Gargeya S."/>
            <person name="Abouelleil A."/>
            <person name="Alvarado L."/>
            <person name="Chapman S.B."/>
            <person name="Gainer-Dewar J."/>
            <person name="Goldberg J."/>
            <person name="Griggs A."/>
            <person name="Gujja S."/>
            <person name="Hansen M."/>
            <person name="Howarth C."/>
            <person name="Imamovic A."/>
            <person name="Larimer J."/>
            <person name="Murphy C."/>
            <person name="Naylor J."/>
            <person name="Pearson M."/>
            <person name="Poon T.W."/>
            <person name="Priest M."/>
            <person name="Roberts A."/>
            <person name="Saif S."/>
            <person name="Shea T."/>
            <person name="Sykes S."/>
            <person name="Wortman J."/>
            <person name="Nusbaum C."/>
            <person name="Birren B."/>
        </authorList>
    </citation>
    <scope>NUCLEOTIDE SEQUENCE [LARGE SCALE GENOMIC DNA]</scope>
    <source>
        <strain evidence="2 3">TKK-01-0051</strain>
    </source>
</reference>
<keyword evidence="1" id="KW-1133">Transmembrane helix</keyword>
<dbReference type="AlphaFoldDB" id="A0A051TJW5"/>
<gene>
    <name evidence="2" type="ORF">K875_05565</name>
</gene>
<dbReference type="RefSeq" id="WP_077093468.1">
    <property type="nucleotide sequence ID" value="NZ_KK328284.1"/>
</dbReference>
<feature type="transmembrane region" description="Helical" evidence="1">
    <location>
        <begin position="86"/>
        <end position="104"/>
    </location>
</feature>
<protein>
    <recommendedName>
        <fullName evidence="4">Transmembrane protein</fullName>
    </recommendedName>
</protein>
<dbReference type="Proteomes" id="UP000025947">
    <property type="component" value="Unassembled WGS sequence"/>
</dbReference>
<sequence length="276" mass="28078">MTFAATRDGVARWTLAPLRAAPAAASVRVTASYAVLLLAIYLLLAALGPHAREVAVSRMSTNVHNLGRGHLGTLIGSAFVNDGGDLFFWLPGLVCLLALGELMWCGRGLLLTFAVGHIGATLIVAVGLVAAIETGMLPVSVARASDVGISYGAVCVLGAFTAAIPARWRGAWAGWWLGTAVVAASSADFTAVGHVVALLLGIGLSARMRPTASWTPLHQALLMVGVTFGYLLLAGPSLMAPAGGLAGALIGLAGNRSLVRGPRQCVDVVAAGGPGR</sequence>
<dbReference type="InterPro" id="IPR046862">
    <property type="entry name" value="Rhomboid_2"/>
</dbReference>
<keyword evidence="1" id="KW-0812">Transmembrane</keyword>
<dbReference type="EMBL" id="JLXW01000013">
    <property type="protein sequence ID" value="KBZ57048.1"/>
    <property type="molecule type" value="Genomic_DNA"/>
</dbReference>
<proteinExistence type="predicted"/>
<feature type="transmembrane region" description="Helical" evidence="1">
    <location>
        <begin position="238"/>
        <end position="254"/>
    </location>
</feature>
<feature type="transmembrane region" description="Helical" evidence="1">
    <location>
        <begin position="31"/>
        <end position="49"/>
    </location>
</feature>
<feature type="transmembrane region" description="Helical" evidence="1">
    <location>
        <begin position="110"/>
        <end position="132"/>
    </location>
</feature>
<evidence type="ECO:0000313" key="3">
    <source>
        <dbReference type="Proteomes" id="UP000025947"/>
    </source>
</evidence>
<name>A0A051TJW5_9MYCO</name>
<evidence type="ECO:0008006" key="4">
    <source>
        <dbReference type="Google" id="ProtNLM"/>
    </source>
</evidence>
<evidence type="ECO:0000313" key="2">
    <source>
        <dbReference type="EMBL" id="KBZ57048.1"/>
    </source>
</evidence>
<dbReference type="HOGENOM" id="CLU_067786_0_0_11"/>
<keyword evidence="3" id="KW-1185">Reference proteome</keyword>